<sequence length="47" mass="5248">MMKFTFNILVLSIISFISGWLLGVHVAFAIYLLGSTIALLNYENLEA</sequence>
<keyword evidence="3" id="KW-1185">Reference proteome</keyword>
<evidence type="ECO:0000313" key="3">
    <source>
        <dbReference type="Proteomes" id="UP000610527"/>
    </source>
</evidence>
<keyword evidence="1" id="KW-1133">Transmembrane helix</keyword>
<organism evidence="2 3">
    <name type="scientific">Staphylococcus borealis</name>
    <dbReference type="NCBI Taxonomy" id="2742203"/>
    <lineage>
        <taxon>Bacteria</taxon>
        <taxon>Bacillati</taxon>
        <taxon>Bacillota</taxon>
        <taxon>Bacilli</taxon>
        <taxon>Bacillales</taxon>
        <taxon>Staphylococcaceae</taxon>
        <taxon>Staphylococcus</taxon>
    </lineage>
</organism>
<name>A0ABX2LQ44_9STAP</name>
<protein>
    <submittedName>
        <fullName evidence="2">Uncharacterized protein</fullName>
    </submittedName>
</protein>
<comment type="caution">
    <text evidence="2">The sequence shown here is derived from an EMBL/GenBank/DDBJ whole genome shotgun (WGS) entry which is preliminary data.</text>
</comment>
<keyword evidence="1" id="KW-0812">Transmembrane</keyword>
<evidence type="ECO:0000256" key="1">
    <source>
        <dbReference type="SAM" id="Phobius"/>
    </source>
</evidence>
<accession>A0ABX2LQ44</accession>
<dbReference type="RefSeq" id="WP_174841613.1">
    <property type="nucleotide sequence ID" value="NZ_CUEE01000001.1"/>
</dbReference>
<proteinExistence type="predicted"/>
<feature type="transmembrane region" description="Helical" evidence="1">
    <location>
        <begin position="6"/>
        <end position="33"/>
    </location>
</feature>
<keyword evidence="1" id="KW-0472">Membrane</keyword>
<gene>
    <name evidence="2" type="ORF">HUN84_01035</name>
</gene>
<reference evidence="2 3" key="1">
    <citation type="submission" date="2020-06" db="EMBL/GenBank/DDBJ databases">
        <title>Staphylococcus borealis sp. nov. -A novel member of the Staphylococcaceae family isolated from skin and blood in humans.</title>
        <authorList>
            <person name="Pain M."/>
            <person name="Wolden R."/>
            <person name="Jaen-Luchoro D."/>
            <person name="Salva-Serra F."/>
            <person name="Iglesias B.P."/>
            <person name="Karlsson R."/>
            <person name="Klingenberg C."/>
            <person name="Cavanagh J.P."/>
        </authorList>
    </citation>
    <scope>NUCLEOTIDE SEQUENCE [LARGE SCALE GENOMIC DNA]</scope>
    <source>
        <strain evidence="2 3">58-22</strain>
    </source>
</reference>
<dbReference type="EMBL" id="JABVEG010000001">
    <property type="protein sequence ID" value="NUI81345.1"/>
    <property type="molecule type" value="Genomic_DNA"/>
</dbReference>
<dbReference type="Proteomes" id="UP000610527">
    <property type="component" value="Unassembled WGS sequence"/>
</dbReference>
<dbReference type="GeneID" id="74187548"/>
<evidence type="ECO:0000313" key="2">
    <source>
        <dbReference type="EMBL" id="NUI81345.1"/>
    </source>
</evidence>